<gene>
    <name evidence="2" type="ORF">BHU72_07425</name>
</gene>
<dbReference type="EMBL" id="MJAT01000035">
    <property type="protein sequence ID" value="OEH85009.1"/>
    <property type="molecule type" value="Genomic_DNA"/>
</dbReference>
<name>A0A1E5L4W7_9FIRM</name>
<evidence type="ECO:0000313" key="3">
    <source>
        <dbReference type="Proteomes" id="UP000095255"/>
    </source>
</evidence>
<accession>A0A1E5L4W7</accession>
<feature type="coiled-coil region" evidence="1">
    <location>
        <begin position="62"/>
        <end position="96"/>
    </location>
</feature>
<dbReference type="Proteomes" id="UP000095255">
    <property type="component" value="Unassembled WGS sequence"/>
</dbReference>
<evidence type="ECO:0008006" key="4">
    <source>
        <dbReference type="Google" id="ProtNLM"/>
    </source>
</evidence>
<protein>
    <recommendedName>
        <fullName evidence="4">N-terminal domain of peptidoglycan hydrolase CwlO-containing protein</fullName>
    </recommendedName>
</protein>
<evidence type="ECO:0000313" key="2">
    <source>
        <dbReference type="EMBL" id="OEH85009.1"/>
    </source>
</evidence>
<keyword evidence="3" id="KW-1185">Reference proteome</keyword>
<dbReference type="OrthoDB" id="1706424at2"/>
<keyword evidence="1" id="KW-0175">Coiled coil</keyword>
<reference evidence="2 3" key="1">
    <citation type="submission" date="2016-09" db="EMBL/GenBank/DDBJ databases">
        <title>Desulfuribacillus arsenicus sp. nov., an obligately anaerobic, dissimilatory arsenic- and antimonate-reducing bacterium isolated from anoxic sediments.</title>
        <authorList>
            <person name="Abin C.A."/>
            <person name="Hollibaugh J.T."/>
        </authorList>
    </citation>
    <scope>NUCLEOTIDE SEQUENCE [LARGE SCALE GENOMIC DNA]</scope>
    <source>
        <strain evidence="2 3">MLFW-2</strain>
    </source>
</reference>
<dbReference type="STRING" id="1390249.BHU72_07425"/>
<comment type="caution">
    <text evidence="2">The sequence shown here is derived from an EMBL/GenBank/DDBJ whole genome shotgun (WGS) entry which is preliminary data.</text>
</comment>
<dbReference type="RefSeq" id="WP_069702744.1">
    <property type="nucleotide sequence ID" value="NZ_MJAT01000035.1"/>
</dbReference>
<sequence length="382" mass="44108">MTSFRKWGRFFTAFLLISSFIILPFQSLASVKPIEETKEKLTGISADEEVVLEKLFSIAQDIKEMKQQEERITADIDALQQQMKQLTEGISRQQQDYDWQLDILEKVLVNYQRNGPATYLEILFSADSLSKFLKSLNVLKDLSRNVGNLLNELESAQSTLQIEKTILDAKAGLLEDKKTELLENLHKIELLKLEQEQYLASLQGDFAVYQKQLLNLETMWLDCKKLFADFLEDITRIIESDYLTMEDLNLKIDFLRAQGTLTEDTFNRILKEHSKYPNTVFHFKKDEVLIDFPDKHLLLEGNFTIVGDTAIEYRVTSGTFYGLPLDQASMNELFQKGPLLIDFKSLADSLIFEFTINNVQIHEGRLVFEIRPNLKGARGILR</sequence>
<dbReference type="Gene3D" id="6.10.250.3150">
    <property type="match status" value="1"/>
</dbReference>
<evidence type="ECO:0000256" key="1">
    <source>
        <dbReference type="SAM" id="Coils"/>
    </source>
</evidence>
<proteinExistence type="predicted"/>
<dbReference type="AlphaFoldDB" id="A0A1E5L4W7"/>
<organism evidence="2 3">
    <name type="scientific">Desulfuribacillus stibiiarsenatis</name>
    <dbReference type="NCBI Taxonomy" id="1390249"/>
    <lineage>
        <taxon>Bacteria</taxon>
        <taxon>Bacillati</taxon>
        <taxon>Bacillota</taxon>
        <taxon>Desulfuribacillia</taxon>
        <taxon>Desulfuribacillales</taxon>
        <taxon>Desulfuribacillaceae</taxon>
        <taxon>Desulfuribacillus</taxon>
    </lineage>
</organism>